<keyword evidence="1" id="KW-0812">Transmembrane</keyword>
<dbReference type="STRING" id="388467.A19Y_3163"/>
<name>A0A073CVF1_PLAA1</name>
<evidence type="ECO:0000313" key="3">
    <source>
        <dbReference type="Proteomes" id="UP000027395"/>
    </source>
</evidence>
<accession>A0A073CVF1</accession>
<feature type="transmembrane region" description="Helical" evidence="1">
    <location>
        <begin position="103"/>
        <end position="123"/>
    </location>
</feature>
<keyword evidence="3" id="KW-1185">Reference proteome</keyword>
<proteinExistence type="predicted"/>
<dbReference type="HOGENOM" id="CLU_113197_1_0_3"/>
<reference evidence="2 3" key="1">
    <citation type="journal article" date="2014" name="Appl. Environ. Microbiol.">
        <title>Elucidation of insertion elements encoded on plasmids and in vitro construction of shuttle vectors from the toxic cyanobacterium Planktothrix.</title>
        <authorList>
            <person name="Christiansen G."/>
            <person name="Goesmann A."/>
            <person name="Kurmayer R."/>
        </authorList>
    </citation>
    <scope>NUCLEOTIDE SEQUENCE [LARGE SCALE GENOMIC DNA]</scope>
    <source>
        <strain evidence="2 3">NIVA-CYA 126/8</strain>
    </source>
</reference>
<organism evidence="2 3">
    <name type="scientific">Planktothrix agardhii (strain NIVA-CYA 126/8)</name>
    <dbReference type="NCBI Taxonomy" id="388467"/>
    <lineage>
        <taxon>Bacteria</taxon>
        <taxon>Bacillati</taxon>
        <taxon>Cyanobacteriota</taxon>
        <taxon>Cyanophyceae</taxon>
        <taxon>Oscillatoriophycideae</taxon>
        <taxon>Oscillatoriales</taxon>
        <taxon>Microcoleaceae</taxon>
        <taxon>Planktothrix</taxon>
    </lineage>
</organism>
<dbReference type="eggNOG" id="COG5662">
    <property type="taxonomic scope" value="Bacteria"/>
</dbReference>
<dbReference type="RefSeq" id="WP_052338601.1">
    <property type="nucleotide sequence ID" value="NZ_CM002803.1"/>
</dbReference>
<evidence type="ECO:0000256" key="1">
    <source>
        <dbReference type="SAM" id="Phobius"/>
    </source>
</evidence>
<protein>
    <submittedName>
        <fullName evidence="2">Uncharacterized protein</fullName>
    </submittedName>
</protein>
<dbReference type="EMBL" id="CM002803">
    <property type="protein sequence ID" value="KEI67980.1"/>
    <property type="molecule type" value="Genomic_DNA"/>
</dbReference>
<dbReference type="Proteomes" id="UP000027395">
    <property type="component" value="Chromosome"/>
</dbReference>
<keyword evidence="1" id="KW-0472">Membrane</keyword>
<keyword evidence="1" id="KW-1133">Transmembrane helix</keyword>
<gene>
    <name evidence="2" type="ORF">A19Y_3163</name>
</gene>
<dbReference type="AlphaFoldDB" id="A0A073CVF1"/>
<sequence length="183" mass="20216">MKHNLEPEPQTYSTIGGYLSEEHSDLDPKIQLLSAYLDNEATVAERRQVQLWLDTDPKIKATFLQLLQLRSRLQNAPVPASGTSVQKLTARVFQRLNQRTRRMATWGGTAIAALLVMTFSSTISGNSGRFPMFAQSETLNNSEPLQIALNEPLIPIITPNAVSISVDQPIIPIPKAAVSRPIN</sequence>
<dbReference type="PATRIC" id="fig|388467.6.peg.3107"/>
<evidence type="ECO:0000313" key="2">
    <source>
        <dbReference type="EMBL" id="KEI67980.1"/>
    </source>
</evidence>